<dbReference type="Gene3D" id="2.40.50.100">
    <property type="match status" value="1"/>
</dbReference>
<dbReference type="PANTHER" id="PTHR43875">
    <property type="entry name" value="MALTODEXTRIN IMPORT ATP-BINDING PROTEIN MSMX"/>
    <property type="match status" value="1"/>
</dbReference>
<feature type="domain" description="ABC transporter" evidence="6">
    <location>
        <begin position="77"/>
        <end position="307"/>
    </location>
</feature>
<evidence type="ECO:0000256" key="1">
    <source>
        <dbReference type="ARBA" id="ARBA00022448"/>
    </source>
</evidence>
<dbReference type="SUPFAM" id="SSF50331">
    <property type="entry name" value="MOP-like"/>
    <property type="match status" value="1"/>
</dbReference>
<dbReference type="AlphaFoldDB" id="A0A4R5L683"/>
<gene>
    <name evidence="7" type="primary">ugpC</name>
    <name evidence="7" type="ORF">E1N52_35985</name>
</gene>
<dbReference type="PANTHER" id="PTHR43875:SF3">
    <property type="entry name" value="MALTOSE_MALTODEXTRIN IMPORT ATP-BINDING PROTEIN MALK"/>
    <property type="match status" value="1"/>
</dbReference>
<dbReference type="PROSITE" id="PS00211">
    <property type="entry name" value="ABC_TRANSPORTER_1"/>
    <property type="match status" value="1"/>
</dbReference>
<evidence type="ECO:0000256" key="2">
    <source>
        <dbReference type="ARBA" id="ARBA00022475"/>
    </source>
</evidence>
<dbReference type="InterPro" id="IPR003593">
    <property type="entry name" value="AAA+_ATPase"/>
</dbReference>
<protein>
    <submittedName>
        <fullName evidence="7">sn-glycerol-3-phosphate ABC transporter ATP-binding protein UgpC</fullName>
    </submittedName>
</protein>
<dbReference type="SMART" id="SM00382">
    <property type="entry name" value="AAA"/>
    <property type="match status" value="1"/>
</dbReference>
<evidence type="ECO:0000259" key="6">
    <source>
        <dbReference type="PROSITE" id="PS50893"/>
    </source>
</evidence>
<comment type="caution">
    <text evidence="7">The sequence shown here is derived from an EMBL/GenBank/DDBJ whole genome shotgun (WGS) entry which is preliminary data.</text>
</comment>
<dbReference type="OrthoDB" id="5298774at2"/>
<dbReference type="InterPro" id="IPR047641">
    <property type="entry name" value="ABC_transpr_MalK/UgpC-like"/>
</dbReference>
<proteinExistence type="predicted"/>
<dbReference type="GO" id="GO:0015423">
    <property type="term" value="F:ABC-type maltose transporter activity"/>
    <property type="evidence" value="ECO:0007669"/>
    <property type="project" value="TreeGrafter"/>
</dbReference>
<sequence length="435" mass="47660">MHCAVHSHAIRICYGFLSIAHGKIAILHRRNSHKTHYLGYQRISVYTNGFGHRSFHNINALNAAVRDYSTGGTVTGIRLSGVTKRYGETEVITGLDLDIQSGEFLVFLGPSGCGKSTLLRMIAGLETVSDGQISIGERRVNDQPPGKRGVAMVFQHYALYPHMTVYDNMAFGLRNTGVSAGEVDQRINEAARMLELSPLLQRRPAQLSGGQRQRVAIGRAVVKEPEAFLFDEPLSNLDAALRTRTRLELARIHQRLHSTMVFVTHDQVEAMTLATRIVVMNRGRIEQIGAPLDIYKRPATRFVAGFIGTPAMNFIDVERVGDNGGRLIVALPFDGAETPTAIAAASLPAGKLTLGVRAEHVLLDPQGPLVGRAEVIERLGDRSLAHVSMPNGQLLVAELPRARELEIETGDAIRMSLDVSHLHVFDETGKAWHGL</sequence>
<name>A0A4R5L683_9BURK</name>
<dbReference type="Pfam" id="PF00005">
    <property type="entry name" value="ABC_tran"/>
    <property type="match status" value="1"/>
</dbReference>
<dbReference type="GO" id="GO:0005524">
    <property type="term" value="F:ATP binding"/>
    <property type="evidence" value="ECO:0007669"/>
    <property type="project" value="UniProtKB-KW"/>
</dbReference>
<dbReference type="PROSITE" id="PS50893">
    <property type="entry name" value="ABC_TRANSPORTER_2"/>
    <property type="match status" value="1"/>
</dbReference>
<keyword evidence="3" id="KW-0472">Membrane</keyword>
<reference evidence="7 8" key="1">
    <citation type="submission" date="2019-03" db="EMBL/GenBank/DDBJ databases">
        <title>Paraburkholderia sp. isolated from native Mimosa gymnas in Guartela State Park, Brazil.</title>
        <authorList>
            <person name="Paulitsch F."/>
            <person name="Hungria M."/>
            <person name="Delamuta J.R.M."/>
            <person name="Ribeiro R.A."/>
            <person name="Dall'Agnol R."/>
            <person name="Silva J.S.B."/>
        </authorList>
    </citation>
    <scope>NUCLEOTIDE SEQUENCE [LARGE SCALE GENOMIC DNA]</scope>
    <source>
        <strain evidence="7 8">CNPSo 3008</strain>
    </source>
</reference>
<dbReference type="Pfam" id="PF08402">
    <property type="entry name" value="TOBE_2"/>
    <property type="match status" value="1"/>
</dbReference>
<dbReference type="GO" id="GO:0055052">
    <property type="term" value="C:ATP-binding cassette (ABC) transporter complex, substrate-binding subunit-containing"/>
    <property type="evidence" value="ECO:0007669"/>
    <property type="project" value="TreeGrafter"/>
</dbReference>
<dbReference type="EMBL" id="SMOD01000045">
    <property type="protein sequence ID" value="TDG03154.1"/>
    <property type="molecule type" value="Genomic_DNA"/>
</dbReference>
<dbReference type="NCBIfam" id="NF008653">
    <property type="entry name" value="PRK11650.1"/>
    <property type="match status" value="1"/>
</dbReference>
<keyword evidence="3" id="KW-0997">Cell inner membrane</keyword>
<dbReference type="GO" id="GO:1990060">
    <property type="term" value="C:maltose transport complex"/>
    <property type="evidence" value="ECO:0007669"/>
    <property type="project" value="TreeGrafter"/>
</dbReference>
<dbReference type="InterPro" id="IPR017871">
    <property type="entry name" value="ABC_transporter-like_CS"/>
</dbReference>
<dbReference type="Proteomes" id="UP000295606">
    <property type="component" value="Unassembled WGS sequence"/>
</dbReference>
<dbReference type="Gene3D" id="2.40.50.140">
    <property type="entry name" value="Nucleic acid-binding proteins"/>
    <property type="match status" value="1"/>
</dbReference>
<keyword evidence="1" id="KW-0813">Transport</keyword>
<keyword evidence="4" id="KW-0547">Nucleotide-binding</keyword>
<dbReference type="InterPro" id="IPR003439">
    <property type="entry name" value="ABC_transporter-like_ATP-bd"/>
</dbReference>
<dbReference type="FunFam" id="3.40.50.300:FF:000042">
    <property type="entry name" value="Maltose/maltodextrin ABC transporter, ATP-binding protein"/>
    <property type="match status" value="1"/>
</dbReference>
<keyword evidence="5 7" id="KW-0067">ATP-binding</keyword>
<evidence type="ECO:0000256" key="4">
    <source>
        <dbReference type="ARBA" id="ARBA00022741"/>
    </source>
</evidence>
<evidence type="ECO:0000313" key="8">
    <source>
        <dbReference type="Proteomes" id="UP000295606"/>
    </source>
</evidence>
<dbReference type="InterPro" id="IPR027417">
    <property type="entry name" value="P-loop_NTPase"/>
</dbReference>
<dbReference type="InterPro" id="IPR013611">
    <property type="entry name" value="Transp-assoc_OB_typ2"/>
</dbReference>
<dbReference type="InterPro" id="IPR015855">
    <property type="entry name" value="ABC_transpr_MalK-like"/>
</dbReference>
<evidence type="ECO:0000256" key="5">
    <source>
        <dbReference type="ARBA" id="ARBA00022840"/>
    </source>
</evidence>
<dbReference type="CDD" id="cd03301">
    <property type="entry name" value="ABC_MalK_N"/>
    <property type="match status" value="1"/>
</dbReference>
<dbReference type="GO" id="GO:0016887">
    <property type="term" value="F:ATP hydrolysis activity"/>
    <property type="evidence" value="ECO:0007669"/>
    <property type="project" value="InterPro"/>
</dbReference>
<accession>A0A4R5L683</accession>
<dbReference type="Gene3D" id="3.40.50.300">
    <property type="entry name" value="P-loop containing nucleotide triphosphate hydrolases"/>
    <property type="match status" value="1"/>
</dbReference>
<keyword evidence="2" id="KW-1003">Cell membrane</keyword>
<dbReference type="InterPro" id="IPR008995">
    <property type="entry name" value="Mo/tungstate-bd_C_term_dom"/>
</dbReference>
<dbReference type="InterPro" id="IPR012340">
    <property type="entry name" value="NA-bd_OB-fold"/>
</dbReference>
<evidence type="ECO:0000256" key="3">
    <source>
        <dbReference type="ARBA" id="ARBA00022519"/>
    </source>
</evidence>
<dbReference type="SUPFAM" id="SSF52540">
    <property type="entry name" value="P-loop containing nucleoside triphosphate hydrolases"/>
    <property type="match status" value="1"/>
</dbReference>
<evidence type="ECO:0000313" key="7">
    <source>
        <dbReference type="EMBL" id="TDG03154.1"/>
    </source>
</evidence>
<organism evidence="7 8">
    <name type="scientific">Paraburkholderia guartelaensis</name>
    <dbReference type="NCBI Taxonomy" id="2546446"/>
    <lineage>
        <taxon>Bacteria</taxon>
        <taxon>Pseudomonadati</taxon>
        <taxon>Pseudomonadota</taxon>
        <taxon>Betaproteobacteria</taxon>
        <taxon>Burkholderiales</taxon>
        <taxon>Burkholderiaceae</taxon>
        <taxon>Paraburkholderia</taxon>
    </lineage>
</organism>